<evidence type="ECO:0000256" key="1">
    <source>
        <dbReference type="ARBA" id="ARBA00000441"/>
    </source>
</evidence>
<proteinExistence type="inferred from homology"/>
<dbReference type="PANTHER" id="PTHR11627">
    <property type="entry name" value="FRUCTOSE-BISPHOSPHATE ALDOLASE"/>
    <property type="match status" value="1"/>
</dbReference>
<keyword evidence="5" id="KW-0324">Glycolysis</keyword>
<dbReference type="InterPro" id="IPR000741">
    <property type="entry name" value="FBA_I"/>
</dbReference>
<dbReference type="SUPFAM" id="SSF51569">
    <property type="entry name" value="Aldolase"/>
    <property type="match status" value="1"/>
</dbReference>
<comment type="pathway">
    <text evidence="2">Carbohydrate degradation; glycolysis; D-glyceraldehyde 3-phosphate and glycerone phosphate from D-glucose: step 4/4.</text>
</comment>
<dbReference type="EMBL" id="JAYMYQ010000008">
    <property type="protein sequence ID" value="KAK7316063.1"/>
    <property type="molecule type" value="Genomic_DNA"/>
</dbReference>
<dbReference type="AlphaFoldDB" id="A0AAN9KGY7"/>
<evidence type="ECO:0000313" key="7">
    <source>
        <dbReference type="EMBL" id="KAK7316063.1"/>
    </source>
</evidence>
<dbReference type="Gene3D" id="3.20.20.70">
    <property type="entry name" value="Aldolase class I"/>
    <property type="match status" value="1"/>
</dbReference>
<keyword evidence="8" id="KW-1185">Reference proteome</keyword>
<reference evidence="7 8" key="1">
    <citation type="submission" date="2024-01" db="EMBL/GenBank/DDBJ databases">
        <title>The genomes of 5 underutilized Papilionoideae crops provide insights into root nodulation and disease resistanc.</title>
        <authorList>
            <person name="Jiang F."/>
        </authorList>
    </citation>
    <scope>NUCLEOTIDE SEQUENCE [LARGE SCALE GENOMIC DNA]</scope>
    <source>
        <strain evidence="7">LVBAO_FW01</strain>
        <tissue evidence="7">Leaves</tissue>
    </source>
</reference>
<protein>
    <recommendedName>
        <fullName evidence="4">fructose-bisphosphate aldolase</fullName>
        <ecNumber evidence="4">4.1.2.13</ecNumber>
    </recommendedName>
</protein>
<accession>A0AAN9KGY7</accession>
<gene>
    <name evidence="7" type="ORF">VNO77_34735</name>
</gene>
<comment type="similarity">
    <text evidence="3">Belongs to the class I fructose-bisphosphate aldolase family.</text>
</comment>
<keyword evidence="6" id="KW-0456">Lyase</keyword>
<dbReference type="Pfam" id="PF00274">
    <property type="entry name" value="Glycolytic"/>
    <property type="match status" value="2"/>
</dbReference>
<dbReference type="InterPro" id="IPR013785">
    <property type="entry name" value="Aldolase_TIM"/>
</dbReference>
<evidence type="ECO:0000256" key="3">
    <source>
        <dbReference type="ARBA" id="ARBA00010387"/>
    </source>
</evidence>
<comment type="catalytic activity">
    <reaction evidence="1">
        <text>beta-D-fructose 1,6-bisphosphate = D-glyceraldehyde 3-phosphate + dihydroxyacetone phosphate</text>
        <dbReference type="Rhea" id="RHEA:14729"/>
        <dbReference type="ChEBI" id="CHEBI:32966"/>
        <dbReference type="ChEBI" id="CHEBI:57642"/>
        <dbReference type="ChEBI" id="CHEBI:59776"/>
        <dbReference type="EC" id="4.1.2.13"/>
    </reaction>
</comment>
<organism evidence="7 8">
    <name type="scientific">Canavalia gladiata</name>
    <name type="common">Sword bean</name>
    <name type="synonym">Dolichos gladiatus</name>
    <dbReference type="NCBI Taxonomy" id="3824"/>
    <lineage>
        <taxon>Eukaryota</taxon>
        <taxon>Viridiplantae</taxon>
        <taxon>Streptophyta</taxon>
        <taxon>Embryophyta</taxon>
        <taxon>Tracheophyta</taxon>
        <taxon>Spermatophyta</taxon>
        <taxon>Magnoliopsida</taxon>
        <taxon>eudicotyledons</taxon>
        <taxon>Gunneridae</taxon>
        <taxon>Pentapetalae</taxon>
        <taxon>rosids</taxon>
        <taxon>fabids</taxon>
        <taxon>Fabales</taxon>
        <taxon>Fabaceae</taxon>
        <taxon>Papilionoideae</taxon>
        <taxon>50 kb inversion clade</taxon>
        <taxon>NPAAA clade</taxon>
        <taxon>indigoferoid/millettioid clade</taxon>
        <taxon>Phaseoleae</taxon>
        <taxon>Canavalia</taxon>
    </lineage>
</organism>
<sequence length="100" mass="11185">MHLSLCVTFKGLVPLASSNNESWCQGLDDLASRMAAYHQMDNGLVSILESEILLDVEHDINRTFEVVQNMWVEVNILVKLILLKPSMVTLGEESKDKATP</sequence>
<evidence type="ECO:0000256" key="5">
    <source>
        <dbReference type="ARBA" id="ARBA00023152"/>
    </source>
</evidence>
<evidence type="ECO:0000256" key="6">
    <source>
        <dbReference type="ARBA" id="ARBA00023239"/>
    </source>
</evidence>
<comment type="caution">
    <text evidence="7">The sequence shown here is derived from an EMBL/GenBank/DDBJ whole genome shotgun (WGS) entry which is preliminary data.</text>
</comment>
<name>A0AAN9KGY7_CANGL</name>
<dbReference type="GO" id="GO:0004332">
    <property type="term" value="F:fructose-bisphosphate aldolase activity"/>
    <property type="evidence" value="ECO:0007669"/>
    <property type="project" value="UniProtKB-EC"/>
</dbReference>
<dbReference type="Proteomes" id="UP001367508">
    <property type="component" value="Unassembled WGS sequence"/>
</dbReference>
<evidence type="ECO:0000256" key="2">
    <source>
        <dbReference type="ARBA" id="ARBA00004714"/>
    </source>
</evidence>
<dbReference type="EC" id="4.1.2.13" evidence="4"/>
<evidence type="ECO:0000256" key="4">
    <source>
        <dbReference type="ARBA" id="ARBA00013068"/>
    </source>
</evidence>
<dbReference type="GO" id="GO:0006096">
    <property type="term" value="P:glycolytic process"/>
    <property type="evidence" value="ECO:0007669"/>
    <property type="project" value="UniProtKB-KW"/>
</dbReference>
<evidence type="ECO:0000313" key="8">
    <source>
        <dbReference type="Proteomes" id="UP001367508"/>
    </source>
</evidence>